<keyword evidence="2" id="KW-1185">Reference proteome</keyword>
<reference evidence="1 2" key="1">
    <citation type="submission" date="2014-12" db="EMBL/GenBank/DDBJ databases">
        <title>Denitrispirillum autotrophicum gen. nov., sp. nov., Denitrifying, Facultatively Autotrophic Bacteria Isolated from Rice Paddy Soil.</title>
        <authorList>
            <person name="Ishii S."/>
            <person name="Ashida N."/>
            <person name="Ohno H."/>
            <person name="Otsuka S."/>
            <person name="Yokota A."/>
            <person name="Senoo K."/>
        </authorList>
    </citation>
    <scope>NUCLEOTIDE SEQUENCE [LARGE SCALE GENOMIC DNA]</scope>
    <source>
        <strain evidence="1 2">TSA66</strain>
    </source>
</reference>
<gene>
    <name evidence="1" type="ORF">TSA66_11955</name>
</gene>
<comment type="caution">
    <text evidence="1">The sequence shown here is derived from an EMBL/GenBank/DDBJ whole genome shotgun (WGS) entry which is preliminary data.</text>
</comment>
<dbReference type="AlphaFoldDB" id="A0A0C2BMW9"/>
<organism evidence="1 2">
    <name type="scientific">Noviherbaspirillum autotrophicum</name>
    <dbReference type="NCBI Taxonomy" id="709839"/>
    <lineage>
        <taxon>Bacteria</taxon>
        <taxon>Pseudomonadati</taxon>
        <taxon>Pseudomonadota</taxon>
        <taxon>Betaproteobacteria</taxon>
        <taxon>Burkholderiales</taxon>
        <taxon>Oxalobacteraceae</taxon>
        <taxon>Noviherbaspirillum</taxon>
    </lineage>
</organism>
<name>A0A0C2BMW9_9BURK</name>
<evidence type="ECO:0000313" key="2">
    <source>
        <dbReference type="Proteomes" id="UP000031572"/>
    </source>
</evidence>
<protein>
    <submittedName>
        <fullName evidence="1">Uncharacterized protein</fullName>
    </submittedName>
</protein>
<sequence>MCEAVSDPTGETAALLMVNLREGTFAPDFSQQESYAVIQVAKWIAENNGFGPEDPVNRESMARIMQKWEGQDA</sequence>
<evidence type="ECO:0000313" key="1">
    <source>
        <dbReference type="EMBL" id="KIF81369.1"/>
    </source>
</evidence>
<dbReference type="EMBL" id="JWJG01000028">
    <property type="protein sequence ID" value="KIF81369.1"/>
    <property type="molecule type" value="Genomic_DNA"/>
</dbReference>
<dbReference type="Proteomes" id="UP000031572">
    <property type="component" value="Unassembled WGS sequence"/>
</dbReference>
<proteinExistence type="predicted"/>
<accession>A0A0C2BMW9</accession>